<dbReference type="PANTHER" id="PTHR22950:SF479">
    <property type="entry name" value="AMINO ACID TRANSPORTER (EUROFUNG)-RELATED"/>
    <property type="match status" value="1"/>
</dbReference>
<evidence type="ECO:0000256" key="5">
    <source>
        <dbReference type="ARBA" id="ARBA00023136"/>
    </source>
</evidence>
<evidence type="ECO:0000313" key="8">
    <source>
        <dbReference type="EMBL" id="WFD39121.1"/>
    </source>
</evidence>
<organism evidence="8 9">
    <name type="scientific">Malassezia japonica</name>
    <dbReference type="NCBI Taxonomy" id="223818"/>
    <lineage>
        <taxon>Eukaryota</taxon>
        <taxon>Fungi</taxon>
        <taxon>Dikarya</taxon>
        <taxon>Basidiomycota</taxon>
        <taxon>Ustilaginomycotina</taxon>
        <taxon>Malasseziomycetes</taxon>
        <taxon>Malasseziales</taxon>
        <taxon>Malasseziaceae</taxon>
        <taxon>Malassezia</taxon>
    </lineage>
</organism>
<feature type="transmembrane region" description="Helical" evidence="6">
    <location>
        <begin position="163"/>
        <end position="186"/>
    </location>
</feature>
<comment type="subcellular location">
    <subcellularLocation>
        <location evidence="1">Membrane</location>
        <topology evidence="1">Multi-pass membrane protein</topology>
    </subcellularLocation>
</comment>
<dbReference type="Pfam" id="PF01490">
    <property type="entry name" value="Aa_trans"/>
    <property type="match status" value="1"/>
</dbReference>
<feature type="domain" description="Amino acid transporter transmembrane" evidence="7">
    <location>
        <begin position="92"/>
        <end position="486"/>
    </location>
</feature>
<sequence length="511" mass="56598">MDRLEPSPAEGQTRTWVSYLFPNTDLSIARRAKFLDEQDQKDIKFSTIEGDSQTSDATPEGAPAKITTEDSLVVEQINGNYVEEETELLPSTLGWIGAFWNMIAYSIALGILSIPLVVATLGVVPFILLTFFFGALTYYTGMQYWKLSMMYPNIHSLQQAGELIFGPLGGMMFQVIQVIFGVFLQGNHALLGGYAFHYLGWHSCMIGMVACFAAISFLFTLPRSYKIFAWQAAISFTSIFTVVIIAMIASGVTGPENMNPGDPPKKMLAFGATKQVPHTFLDGVMAVTNLFVSFGATPSYLPVMAEMHDRRQFPKSLGLLVGISTVLYTIVGCIINYNLGQYTKSPSLGSLSPMMIKISYGLGLPTIMVAGCASGQVTGKVLMHNVFSGARRRFLKRPLYLWSTWILINLITWTLAFILAEVIPFFSSFLGLEASLFWAFFLSLAPTFYVWRHQYNYRANVWNLLGFFVAFFILGVSTFMCIVGMWSSVVSIKDQYATGNVGSPFSCAMPN</sequence>
<accession>A0AAF0JFN4</accession>
<name>A0AAF0JFN4_9BASI</name>
<evidence type="ECO:0000256" key="3">
    <source>
        <dbReference type="ARBA" id="ARBA00022692"/>
    </source>
</evidence>
<dbReference type="GeneID" id="85225741"/>
<keyword evidence="3 6" id="KW-0812">Transmembrane</keyword>
<dbReference type="PANTHER" id="PTHR22950">
    <property type="entry name" value="AMINO ACID TRANSPORTER"/>
    <property type="match status" value="1"/>
</dbReference>
<dbReference type="AlphaFoldDB" id="A0AAF0JFN4"/>
<keyword evidence="9" id="KW-1185">Reference proteome</keyword>
<feature type="transmembrane region" description="Helical" evidence="6">
    <location>
        <begin position="284"/>
        <end position="305"/>
    </location>
</feature>
<evidence type="ECO:0000259" key="7">
    <source>
        <dbReference type="Pfam" id="PF01490"/>
    </source>
</evidence>
<evidence type="ECO:0000256" key="1">
    <source>
        <dbReference type="ARBA" id="ARBA00004141"/>
    </source>
</evidence>
<gene>
    <name evidence="8" type="ORF">MJAP1_002092</name>
</gene>
<protein>
    <recommendedName>
        <fullName evidence="7">Amino acid transporter transmembrane domain-containing protein</fullName>
    </recommendedName>
</protein>
<feature type="transmembrane region" description="Helical" evidence="6">
    <location>
        <begin position="317"/>
        <end position="338"/>
    </location>
</feature>
<dbReference type="EMBL" id="CP119960">
    <property type="protein sequence ID" value="WFD39121.1"/>
    <property type="molecule type" value="Genomic_DNA"/>
</dbReference>
<dbReference type="Gene3D" id="1.20.1740.10">
    <property type="entry name" value="Amino acid/polyamine transporter I"/>
    <property type="match status" value="1"/>
</dbReference>
<feature type="transmembrane region" description="Helical" evidence="6">
    <location>
        <begin position="425"/>
        <end position="449"/>
    </location>
</feature>
<dbReference type="RefSeq" id="XP_060122018.1">
    <property type="nucleotide sequence ID" value="XM_060266035.1"/>
</dbReference>
<feature type="transmembrane region" description="Helical" evidence="6">
    <location>
        <begin position="123"/>
        <end position="142"/>
    </location>
</feature>
<feature type="transmembrane region" description="Helical" evidence="6">
    <location>
        <begin position="98"/>
        <end position="117"/>
    </location>
</feature>
<evidence type="ECO:0000256" key="6">
    <source>
        <dbReference type="SAM" id="Phobius"/>
    </source>
</evidence>
<comment type="similarity">
    <text evidence="2">Belongs to the amino acid/polyamine transporter 2 family.</text>
</comment>
<reference evidence="8" key="1">
    <citation type="submission" date="2023-03" db="EMBL/GenBank/DDBJ databases">
        <title>Mating type loci evolution in Malassezia.</title>
        <authorList>
            <person name="Coelho M.A."/>
        </authorList>
    </citation>
    <scope>NUCLEOTIDE SEQUENCE</scope>
    <source>
        <strain evidence="8">CBS 9431</strain>
    </source>
</reference>
<proteinExistence type="inferred from homology"/>
<evidence type="ECO:0000256" key="2">
    <source>
        <dbReference type="ARBA" id="ARBA00008066"/>
    </source>
</evidence>
<dbReference type="GO" id="GO:0016020">
    <property type="term" value="C:membrane"/>
    <property type="evidence" value="ECO:0007669"/>
    <property type="project" value="UniProtKB-SubCell"/>
</dbReference>
<keyword evidence="5 6" id="KW-0472">Membrane</keyword>
<feature type="transmembrane region" description="Helical" evidence="6">
    <location>
        <begin position="461"/>
        <end position="486"/>
    </location>
</feature>
<feature type="transmembrane region" description="Helical" evidence="6">
    <location>
        <begin position="228"/>
        <end position="249"/>
    </location>
</feature>
<dbReference type="Proteomes" id="UP001217754">
    <property type="component" value="Chromosome 3"/>
</dbReference>
<feature type="transmembrane region" description="Helical" evidence="6">
    <location>
        <begin position="198"/>
        <end position="221"/>
    </location>
</feature>
<dbReference type="GO" id="GO:0015179">
    <property type="term" value="F:L-amino acid transmembrane transporter activity"/>
    <property type="evidence" value="ECO:0007669"/>
    <property type="project" value="TreeGrafter"/>
</dbReference>
<evidence type="ECO:0000313" key="9">
    <source>
        <dbReference type="Proteomes" id="UP001217754"/>
    </source>
</evidence>
<keyword evidence="4 6" id="KW-1133">Transmembrane helix</keyword>
<dbReference type="InterPro" id="IPR013057">
    <property type="entry name" value="AA_transpt_TM"/>
</dbReference>
<feature type="transmembrane region" description="Helical" evidence="6">
    <location>
        <begin position="399"/>
        <end position="419"/>
    </location>
</feature>
<evidence type="ECO:0000256" key="4">
    <source>
        <dbReference type="ARBA" id="ARBA00022989"/>
    </source>
</evidence>
<feature type="transmembrane region" description="Helical" evidence="6">
    <location>
        <begin position="358"/>
        <end position="378"/>
    </location>
</feature>